<reference evidence="7" key="2">
    <citation type="submission" date="2020-09" db="EMBL/GenBank/DDBJ databases">
        <authorList>
            <person name="Sun Q."/>
            <person name="Ohkuma M."/>
        </authorList>
    </citation>
    <scope>NUCLEOTIDE SEQUENCE</scope>
    <source>
        <strain evidence="7">JCM 3035</strain>
    </source>
</reference>
<dbReference type="RefSeq" id="WP_189323864.1">
    <property type="nucleotide sequence ID" value="NZ_BMPQ01000011.1"/>
</dbReference>
<feature type="domain" description="Carbohydrate kinase FGGY N-terminal" evidence="5">
    <location>
        <begin position="142"/>
        <end position="271"/>
    </location>
</feature>
<gene>
    <name evidence="7" type="ORF">GCM10010094_47400</name>
</gene>
<dbReference type="GO" id="GO:0005975">
    <property type="term" value="P:carbohydrate metabolic process"/>
    <property type="evidence" value="ECO:0007669"/>
    <property type="project" value="InterPro"/>
</dbReference>
<evidence type="ECO:0000259" key="6">
    <source>
        <dbReference type="Pfam" id="PF02782"/>
    </source>
</evidence>
<dbReference type="SUPFAM" id="SSF53067">
    <property type="entry name" value="Actin-like ATPase domain"/>
    <property type="match status" value="2"/>
</dbReference>
<dbReference type="Pfam" id="PF00370">
    <property type="entry name" value="FGGY_N"/>
    <property type="match status" value="2"/>
</dbReference>
<keyword evidence="2 4" id="KW-0808">Transferase</keyword>
<dbReference type="Gene3D" id="3.30.420.40">
    <property type="match status" value="2"/>
</dbReference>
<dbReference type="Proteomes" id="UP000637788">
    <property type="component" value="Unassembled WGS sequence"/>
</dbReference>
<evidence type="ECO:0000259" key="5">
    <source>
        <dbReference type="Pfam" id="PF00370"/>
    </source>
</evidence>
<accession>A0A917R108</accession>
<feature type="domain" description="Carbohydrate kinase FGGY N-terminal" evidence="5">
    <location>
        <begin position="7"/>
        <end position="120"/>
    </location>
</feature>
<sequence length="517" mass="53117">MKDEAQVVLGIDLGTTATKVVAVDGAYRVVSTVERPAPLHTGRHGEAVHDPETVLAGVVEAVRESAAICAGRGLTVAALSFSAALHTLLALDSSGEPLTPALSWADTRAAGIARRLGAPGSSRGTGNSLAGSGSGAVSIENADAAALHRATGTPVHSMAPLTKLAWFTAHEPELVRRSASWCGLKDYVLSRFTGSLVTDLSCASATGLLDMRTTRWHRPALDIAGVSADRLPELVQPTALFTLLPEAAAALGLPAGLPVVAGAGDGPLANLAVGATAPATAALSLGTSGALRVVRDRPGVDERCRVFCYYLADGLWVLGGAVSNAGVVAQWAAESFGGVDVGDLLKEAAQVEPGAEGLIALPHLLGERAPWWDPDARGALIGLRRGHGRAHMTRAMIEGVGQQLAFVRDSLVAADAPITSVRATGGALRSPLWAEIVAAALDMPLEITDDAAGSGFGAALLARHALGALPSLTSPVPGARAHRTVIPDPTAARRLAETRGLSEELYQLLRGVQEPHR</sequence>
<dbReference type="GO" id="GO:0016773">
    <property type="term" value="F:phosphotransferase activity, alcohol group as acceptor"/>
    <property type="evidence" value="ECO:0007669"/>
    <property type="project" value="InterPro"/>
</dbReference>
<dbReference type="InterPro" id="IPR043129">
    <property type="entry name" value="ATPase_NBD"/>
</dbReference>
<feature type="domain" description="Carbohydrate kinase FGGY C-terminal" evidence="6">
    <location>
        <begin position="281"/>
        <end position="465"/>
    </location>
</feature>
<comment type="similarity">
    <text evidence="1 4">Belongs to the FGGY kinase family.</text>
</comment>
<dbReference type="PANTHER" id="PTHR43095">
    <property type="entry name" value="SUGAR KINASE"/>
    <property type="match status" value="1"/>
</dbReference>
<dbReference type="InterPro" id="IPR050406">
    <property type="entry name" value="FGGY_Carb_Kinase"/>
</dbReference>
<reference evidence="7" key="1">
    <citation type="journal article" date="2014" name="Int. J. Syst. Evol. Microbiol.">
        <title>Complete genome sequence of Corynebacterium casei LMG S-19264T (=DSM 44701T), isolated from a smear-ripened cheese.</title>
        <authorList>
            <consortium name="US DOE Joint Genome Institute (JGI-PGF)"/>
            <person name="Walter F."/>
            <person name="Albersmeier A."/>
            <person name="Kalinowski J."/>
            <person name="Ruckert C."/>
        </authorList>
    </citation>
    <scope>NUCLEOTIDE SEQUENCE</scope>
    <source>
        <strain evidence="7">JCM 3035</strain>
    </source>
</reference>
<proteinExistence type="inferred from homology"/>
<dbReference type="GO" id="GO:0016301">
    <property type="term" value="F:kinase activity"/>
    <property type="evidence" value="ECO:0007669"/>
    <property type="project" value="UniProtKB-KW"/>
</dbReference>
<dbReference type="AlphaFoldDB" id="A0A917R108"/>
<dbReference type="CDD" id="cd07770">
    <property type="entry name" value="ASKHA_NBD_FGGY_GntK"/>
    <property type="match status" value="1"/>
</dbReference>
<dbReference type="Pfam" id="PF02782">
    <property type="entry name" value="FGGY_C"/>
    <property type="match status" value="1"/>
</dbReference>
<dbReference type="InterPro" id="IPR018483">
    <property type="entry name" value="Carb_kinase_FGGY_CS"/>
</dbReference>
<dbReference type="InterPro" id="IPR018484">
    <property type="entry name" value="FGGY_N"/>
</dbReference>
<evidence type="ECO:0000256" key="3">
    <source>
        <dbReference type="ARBA" id="ARBA00022777"/>
    </source>
</evidence>
<dbReference type="EMBL" id="BMPQ01000011">
    <property type="protein sequence ID" value="GGK80617.1"/>
    <property type="molecule type" value="Genomic_DNA"/>
</dbReference>
<dbReference type="InterPro" id="IPR018485">
    <property type="entry name" value="FGGY_C"/>
</dbReference>
<keyword evidence="8" id="KW-1185">Reference proteome</keyword>
<name>A0A917R108_9ACTN</name>
<evidence type="ECO:0000313" key="8">
    <source>
        <dbReference type="Proteomes" id="UP000637788"/>
    </source>
</evidence>
<dbReference type="PIRSF" id="PIRSF000538">
    <property type="entry name" value="GlpK"/>
    <property type="match status" value="1"/>
</dbReference>
<evidence type="ECO:0000256" key="1">
    <source>
        <dbReference type="ARBA" id="ARBA00009156"/>
    </source>
</evidence>
<dbReference type="InterPro" id="IPR000577">
    <property type="entry name" value="Carb_kinase_FGGY"/>
</dbReference>
<dbReference type="PROSITE" id="PS00445">
    <property type="entry name" value="FGGY_KINASES_2"/>
    <property type="match status" value="1"/>
</dbReference>
<evidence type="ECO:0000256" key="2">
    <source>
        <dbReference type="ARBA" id="ARBA00022679"/>
    </source>
</evidence>
<evidence type="ECO:0000313" key="7">
    <source>
        <dbReference type="EMBL" id="GGK80617.1"/>
    </source>
</evidence>
<organism evidence="7 8">
    <name type="scientific">Streptomyces flaveus</name>
    <dbReference type="NCBI Taxonomy" id="66370"/>
    <lineage>
        <taxon>Bacteria</taxon>
        <taxon>Bacillati</taxon>
        <taxon>Actinomycetota</taxon>
        <taxon>Actinomycetes</taxon>
        <taxon>Kitasatosporales</taxon>
        <taxon>Streptomycetaceae</taxon>
        <taxon>Streptomyces</taxon>
        <taxon>Streptomyces aurantiacus group</taxon>
    </lineage>
</organism>
<evidence type="ECO:0000256" key="4">
    <source>
        <dbReference type="RuleBase" id="RU003733"/>
    </source>
</evidence>
<comment type="caution">
    <text evidence="7">The sequence shown here is derived from an EMBL/GenBank/DDBJ whole genome shotgun (WGS) entry which is preliminary data.</text>
</comment>
<keyword evidence="3 4" id="KW-0418">Kinase</keyword>
<protein>
    <submittedName>
        <fullName evidence="7">Gluconate kinase</fullName>
    </submittedName>
</protein>
<dbReference type="PANTHER" id="PTHR43095:SF2">
    <property type="entry name" value="GLUCONOKINASE"/>
    <property type="match status" value="1"/>
</dbReference>